<dbReference type="RefSeq" id="WP_155579456.1">
    <property type="nucleotide sequence ID" value="NZ_JANIDX010000002.1"/>
</dbReference>
<evidence type="ECO:0000313" key="1">
    <source>
        <dbReference type="EMBL" id="MCX5619456.1"/>
    </source>
</evidence>
<proteinExistence type="predicted"/>
<comment type="caution">
    <text evidence="1">The sequence shown here is derived from an EMBL/GenBank/DDBJ whole genome shotgun (WGS) entry which is preliminary data.</text>
</comment>
<gene>
    <name evidence="1" type="ORF">NQF89_03350</name>
</gene>
<evidence type="ECO:0000313" key="2">
    <source>
        <dbReference type="Proteomes" id="UP001165575"/>
    </source>
</evidence>
<name>A0ABT3WKE8_9PROT</name>
<reference evidence="1 2" key="1">
    <citation type="submission" date="2022-07" db="EMBL/GenBank/DDBJ databases">
        <title>Bombella genomes.</title>
        <authorList>
            <person name="Harer L."/>
            <person name="Styblova S."/>
            <person name="Ehrmann M."/>
        </authorList>
    </citation>
    <scope>NUCLEOTIDE SEQUENCE [LARGE SCALE GENOMIC DNA]</scope>
    <source>
        <strain evidence="1 2">TMW 2.2556</strain>
    </source>
</reference>
<organism evidence="1 2">
    <name type="scientific">Bombella pollinis</name>
    <dbReference type="NCBI Taxonomy" id="2967337"/>
    <lineage>
        <taxon>Bacteria</taxon>
        <taxon>Pseudomonadati</taxon>
        <taxon>Pseudomonadota</taxon>
        <taxon>Alphaproteobacteria</taxon>
        <taxon>Acetobacterales</taxon>
        <taxon>Acetobacteraceae</taxon>
        <taxon>Bombella</taxon>
    </lineage>
</organism>
<keyword evidence="2" id="KW-1185">Reference proteome</keyword>
<protein>
    <submittedName>
        <fullName evidence="1">Uncharacterized protein</fullName>
    </submittedName>
</protein>
<sequence>MEKIFHLRRFVMNYTGILVVMGWLGVAGMPGVAGAYDGQSVPLGHVQQISVIRGPGGSYAGNIEKDGTIRGEGGSYLGSIERDGTDGDAPLSDADRKAGALILLHRLPH</sequence>
<dbReference type="EMBL" id="JANIDX010000002">
    <property type="protein sequence ID" value="MCX5619456.1"/>
    <property type="molecule type" value="Genomic_DNA"/>
</dbReference>
<accession>A0ABT3WKE8</accession>
<dbReference type="Proteomes" id="UP001165575">
    <property type="component" value="Unassembled WGS sequence"/>
</dbReference>